<evidence type="ECO:0000313" key="2">
    <source>
        <dbReference type="EMBL" id="KIJ98178.1"/>
    </source>
</evidence>
<accession>A0A0C9X9R2</accession>
<gene>
    <name evidence="2" type="ORF">K443DRAFT_628708</name>
</gene>
<evidence type="ECO:0000313" key="3">
    <source>
        <dbReference type="Proteomes" id="UP000054477"/>
    </source>
</evidence>
<dbReference type="Proteomes" id="UP000054477">
    <property type="component" value="Unassembled WGS sequence"/>
</dbReference>
<reference evidence="3" key="2">
    <citation type="submission" date="2015-01" db="EMBL/GenBank/DDBJ databases">
        <title>Evolutionary Origins and Diversification of the Mycorrhizal Mutualists.</title>
        <authorList>
            <consortium name="DOE Joint Genome Institute"/>
            <consortium name="Mycorrhizal Genomics Consortium"/>
            <person name="Kohler A."/>
            <person name="Kuo A."/>
            <person name="Nagy L.G."/>
            <person name="Floudas D."/>
            <person name="Copeland A."/>
            <person name="Barry K.W."/>
            <person name="Cichocki N."/>
            <person name="Veneault-Fourrey C."/>
            <person name="LaButti K."/>
            <person name="Lindquist E.A."/>
            <person name="Lipzen A."/>
            <person name="Lundell T."/>
            <person name="Morin E."/>
            <person name="Murat C."/>
            <person name="Riley R."/>
            <person name="Ohm R."/>
            <person name="Sun H."/>
            <person name="Tunlid A."/>
            <person name="Henrissat B."/>
            <person name="Grigoriev I.V."/>
            <person name="Hibbett D.S."/>
            <person name="Martin F."/>
        </authorList>
    </citation>
    <scope>NUCLEOTIDE SEQUENCE [LARGE SCALE GENOMIC DNA]</scope>
    <source>
        <strain evidence="3">LaAM-08-1</strain>
    </source>
</reference>
<feature type="region of interest" description="Disordered" evidence="1">
    <location>
        <begin position="1"/>
        <end position="32"/>
    </location>
</feature>
<sequence length="61" mass="6929">MVSIAHVNHDRTFCRPPHLRSQSRKNDNSVTKHKTELSNWLGTDGELFCGFPSSNSPMMNN</sequence>
<proteinExistence type="predicted"/>
<reference evidence="2 3" key="1">
    <citation type="submission" date="2014-04" db="EMBL/GenBank/DDBJ databases">
        <authorList>
            <consortium name="DOE Joint Genome Institute"/>
            <person name="Kuo A."/>
            <person name="Kohler A."/>
            <person name="Nagy L.G."/>
            <person name="Floudas D."/>
            <person name="Copeland A."/>
            <person name="Barry K.W."/>
            <person name="Cichocki N."/>
            <person name="Veneault-Fourrey C."/>
            <person name="LaButti K."/>
            <person name="Lindquist E.A."/>
            <person name="Lipzen A."/>
            <person name="Lundell T."/>
            <person name="Morin E."/>
            <person name="Murat C."/>
            <person name="Sun H."/>
            <person name="Tunlid A."/>
            <person name="Henrissat B."/>
            <person name="Grigoriev I.V."/>
            <person name="Hibbett D.S."/>
            <person name="Martin F."/>
            <person name="Nordberg H.P."/>
            <person name="Cantor M.N."/>
            <person name="Hua S.X."/>
        </authorList>
    </citation>
    <scope>NUCLEOTIDE SEQUENCE [LARGE SCALE GENOMIC DNA]</scope>
    <source>
        <strain evidence="2 3">LaAM-08-1</strain>
    </source>
</reference>
<organism evidence="2 3">
    <name type="scientific">Laccaria amethystina LaAM-08-1</name>
    <dbReference type="NCBI Taxonomy" id="1095629"/>
    <lineage>
        <taxon>Eukaryota</taxon>
        <taxon>Fungi</taxon>
        <taxon>Dikarya</taxon>
        <taxon>Basidiomycota</taxon>
        <taxon>Agaricomycotina</taxon>
        <taxon>Agaricomycetes</taxon>
        <taxon>Agaricomycetidae</taxon>
        <taxon>Agaricales</taxon>
        <taxon>Agaricineae</taxon>
        <taxon>Hydnangiaceae</taxon>
        <taxon>Laccaria</taxon>
    </lineage>
</organism>
<dbReference type="EMBL" id="KN838675">
    <property type="protein sequence ID" value="KIJ98178.1"/>
    <property type="molecule type" value="Genomic_DNA"/>
</dbReference>
<dbReference type="HOGENOM" id="CLU_2922937_0_0_1"/>
<evidence type="ECO:0000256" key="1">
    <source>
        <dbReference type="SAM" id="MobiDB-lite"/>
    </source>
</evidence>
<keyword evidence="3" id="KW-1185">Reference proteome</keyword>
<name>A0A0C9X9R2_9AGAR</name>
<protein>
    <submittedName>
        <fullName evidence="2">Uncharacterized protein</fullName>
    </submittedName>
</protein>
<dbReference type="AlphaFoldDB" id="A0A0C9X9R2"/>